<protein>
    <submittedName>
        <fullName evidence="2">Uncharacterized protein</fullName>
    </submittedName>
</protein>
<gene>
    <name evidence="2" type="ORF">PTSG_06109</name>
</gene>
<reference evidence="2" key="1">
    <citation type="submission" date="2009-08" db="EMBL/GenBank/DDBJ databases">
        <title>Annotation of Salpingoeca rosetta.</title>
        <authorList>
            <consortium name="The Broad Institute Genome Sequencing Platform"/>
            <person name="Russ C."/>
            <person name="Cuomo C."/>
            <person name="Burger G."/>
            <person name="Gray M.W."/>
            <person name="Holland P.W.H."/>
            <person name="King N."/>
            <person name="Lang F.B.F."/>
            <person name="Roger A.J."/>
            <person name="Ruiz-Trillo I."/>
            <person name="Young S.K."/>
            <person name="Zeng Q."/>
            <person name="Gargeya S."/>
            <person name="Alvarado L."/>
            <person name="Berlin A."/>
            <person name="Chapman S.B."/>
            <person name="Chen Z."/>
            <person name="Freedman E."/>
            <person name="Gellesch M."/>
            <person name="Goldberg J."/>
            <person name="Griggs A."/>
            <person name="Gujja S."/>
            <person name="Heilman E."/>
            <person name="Heiman D."/>
            <person name="Howarth C."/>
            <person name="Mehta T."/>
            <person name="Neiman D."/>
            <person name="Pearson M."/>
            <person name="Roberts A."/>
            <person name="Saif S."/>
            <person name="Shea T."/>
            <person name="Shenoy N."/>
            <person name="Sisk P."/>
            <person name="Stolte C."/>
            <person name="Sykes S."/>
            <person name="White J."/>
            <person name="Yandava C."/>
            <person name="Haas B."/>
            <person name="Nusbaum C."/>
            <person name="Birren B."/>
        </authorList>
    </citation>
    <scope>NUCLEOTIDE SEQUENCE [LARGE SCALE GENOMIC DNA]</scope>
    <source>
        <strain evidence="2">ATCC 50818</strain>
    </source>
</reference>
<evidence type="ECO:0000313" key="3">
    <source>
        <dbReference type="Proteomes" id="UP000007799"/>
    </source>
</evidence>
<sequence>MSEVVAEVEGPGWTEVVKVPRGSAETLSSVLGTAKEQINAAITKHMEGDTTQEDVSKDYLDADDDDDDDDEAAEGAPHQDKAATTQSSKKPKTDA</sequence>
<dbReference type="EMBL" id="GL832969">
    <property type="protein sequence ID" value="EGD74746.1"/>
    <property type="molecule type" value="Genomic_DNA"/>
</dbReference>
<name>F2UDQ1_SALR5</name>
<dbReference type="GeneID" id="16073576"/>
<feature type="region of interest" description="Disordered" evidence="1">
    <location>
        <begin position="44"/>
        <end position="95"/>
    </location>
</feature>
<evidence type="ECO:0000256" key="1">
    <source>
        <dbReference type="SAM" id="MobiDB-lite"/>
    </source>
</evidence>
<dbReference type="AlphaFoldDB" id="F2UDQ1"/>
<keyword evidence="3" id="KW-1185">Reference proteome</keyword>
<dbReference type="Proteomes" id="UP000007799">
    <property type="component" value="Unassembled WGS sequence"/>
</dbReference>
<dbReference type="InParanoid" id="F2UDQ1"/>
<feature type="compositionally biased region" description="Acidic residues" evidence="1">
    <location>
        <begin position="61"/>
        <end position="73"/>
    </location>
</feature>
<proteinExistence type="predicted"/>
<evidence type="ECO:0000313" key="2">
    <source>
        <dbReference type="EMBL" id="EGD74746.1"/>
    </source>
</evidence>
<dbReference type="RefSeq" id="XP_004993003.1">
    <property type="nucleotide sequence ID" value="XM_004992946.1"/>
</dbReference>
<feature type="compositionally biased region" description="Basic and acidic residues" evidence="1">
    <location>
        <begin position="44"/>
        <end position="60"/>
    </location>
</feature>
<accession>F2UDQ1</accession>
<dbReference type="KEGG" id="sre:PTSG_06109"/>
<organism evidence="3">
    <name type="scientific">Salpingoeca rosetta (strain ATCC 50818 / BSB-021)</name>
    <dbReference type="NCBI Taxonomy" id="946362"/>
    <lineage>
        <taxon>Eukaryota</taxon>
        <taxon>Choanoflagellata</taxon>
        <taxon>Craspedida</taxon>
        <taxon>Salpingoecidae</taxon>
        <taxon>Salpingoeca</taxon>
    </lineage>
</organism>